<dbReference type="Proteomes" id="UP000694391">
    <property type="component" value="Unplaced"/>
</dbReference>
<accession>A0A8C0LCI0</accession>
<dbReference type="AlphaFoldDB" id="A0A8C0LCI0"/>
<dbReference type="GeneTree" id="ENSGT00940000170470"/>
<proteinExistence type="predicted"/>
<dbReference type="Ensembl" id="ENSCAFT00020030952.1">
    <property type="protein sequence ID" value="ENSCAFP00020026801.1"/>
    <property type="gene ID" value="ENSCAFG00020021056.1"/>
</dbReference>
<reference evidence="1" key="1">
    <citation type="submission" date="2025-08" db="UniProtKB">
        <authorList>
            <consortium name="Ensembl"/>
        </authorList>
    </citation>
    <scope>IDENTIFICATION</scope>
</reference>
<name>A0A8C0LCI0_CANLU</name>
<protein>
    <submittedName>
        <fullName evidence="1">Uncharacterized protein</fullName>
    </submittedName>
</protein>
<evidence type="ECO:0000313" key="1">
    <source>
        <dbReference type="Ensembl" id="ENSCAFP00020026801.1"/>
    </source>
</evidence>
<organism evidence="1 2">
    <name type="scientific">Canis lupus dingo</name>
    <name type="common">dingo</name>
    <dbReference type="NCBI Taxonomy" id="286419"/>
    <lineage>
        <taxon>Eukaryota</taxon>
        <taxon>Metazoa</taxon>
        <taxon>Chordata</taxon>
        <taxon>Craniata</taxon>
        <taxon>Vertebrata</taxon>
        <taxon>Euteleostomi</taxon>
        <taxon>Mammalia</taxon>
        <taxon>Eutheria</taxon>
        <taxon>Laurasiatheria</taxon>
        <taxon>Carnivora</taxon>
        <taxon>Caniformia</taxon>
        <taxon>Canidae</taxon>
        <taxon>Canis</taxon>
    </lineage>
</organism>
<sequence>MNGAQKLDAYAQARQDFIQHFPQIVKMLTEDGMGHLEMGDAIAQLKEVLEYNGPGIKSCIRLHTVESAWDSLFLSLCPSCLCSLSKINTSF</sequence>
<reference evidence="1" key="2">
    <citation type="submission" date="2025-09" db="UniProtKB">
        <authorList>
            <consortium name="Ensembl"/>
        </authorList>
    </citation>
    <scope>IDENTIFICATION</scope>
</reference>
<keyword evidence="2" id="KW-1185">Reference proteome</keyword>
<evidence type="ECO:0000313" key="2">
    <source>
        <dbReference type="Proteomes" id="UP000694391"/>
    </source>
</evidence>